<comment type="caution">
    <text evidence="1">The sequence shown here is derived from an EMBL/GenBank/DDBJ whole genome shotgun (WGS) entry which is preliminary data.</text>
</comment>
<dbReference type="Gene3D" id="1.10.472.10">
    <property type="entry name" value="Cyclin-like"/>
    <property type="match status" value="1"/>
</dbReference>
<evidence type="ECO:0000313" key="2">
    <source>
        <dbReference type="Proteomes" id="UP000623129"/>
    </source>
</evidence>
<dbReference type="EMBL" id="SWLB01000020">
    <property type="protein sequence ID" value="KAF3325327.1"/>
    <property type="molecule type" value="Genomic_DNA"/>
</dbReference>
<protein>
    <submittedName>
        <fullName evidence="1">Cyclin-A2-2</fullName>
    </submittedName>
</protein>
<keyword evidence="2" id="KW-1185">Reference proteome</keyword>
<evidence type="ECO:0000313" key="1">
    <source>
        <dbReference type="EMBL" id="KAF3325327.1"/>
    </source>
</evidence>
<gene>
    <name evidence="1" type="ORF">FCM35_KLT10398</name>
</gene>
<dbReference type="AlphaFoldDB" id="A0A833QNG7"/>
<accession>A0A833QNG7</accession>
<organism evidence="1 2">
    <name type="scientific">Carex littledalei</name>
    <dbReference type="NCBI Taxonomy" id="544730"/>
    <lineage>
        <taxon>Eukaryota</taxon>
        <taxon>Viridiplantae</taxon>
        <taxon>Streptophyta</taxon>
        <taxon>Embryophyta</taxon>
        <taxon>Tracheophyta</taxon>
        <taxon>Spermatophyta</taxon>
        <taxon>Magnoliopsida</taxon>
        <taxon>Liliopsida</taxon>
        <taxon>Poales</taxon>
        <taxon>Cyperaceae</taxon>
        <taxon>Cyperoideae</taxon>
        <taxon>Cariceae</taxon>
        <taxon>Carex</taxon>
        <taxon>Carex subgen. Euthyceras</taxon>
    </lineage>
</organism>
<name>A0A833QNG7_9POAL</name>
<reference evidence="1" key="1">
    <citation type="submission" date="2020-01" db="EMBL/GenBank/DDBJ databases">
        <title>Genome sequence of Kobresia littledalei, the first chromosome-level genome in the family Cyperaceae.</title>
        <authorList>
            <person name="Qu G."/>
        </authorList>
    </citation>
    <scope>NUCLEOTIDE SEQUENCE</scope>
    <source>
        <strain evidence="1">C.B.Clarke</strain>
        <tissue evidence="1">Leaf</tissue>
    </source>
</reference>
<dbReference type="SUPFAM" id="SSF47954">
    <property type="entry name" value="Cyclin-like"/>
    <property type="match status" value="1"/>
</dbReference>
<sequence length="92" mass="10458">MCTQYAVEIYKNYGVVQHEKRAVWGYMKNLQSDLTPKMRAMLVDWMVQGSVKLTKKNVATPDNKFTADTRIGTAATILSLLKAWLANVYLIC</sequence>
<proteinExistence type="predicted"/>
<dbReference type="InterPro" id="IPR036915">
    <property type="entry name" value="Cyclin-like_sf"/>
</dbReference>
<dbReference type="Proteomes" id="UP000623129">
    <property type="component" value="Unassembled WGS sequence"/>
</dbReference>